<reference evidence="3" key="2">
    <citation type="submission" date="2015-03" db="EMBL/GenBank/DDBJ databases">
        <title>Genome sequence of Paenibacillus beijingensis strain DSM 24997T.</title>
        <authorList>
            <person name="Kwak Y."/>
            <person name="Shin J.-H."/>
        </authorList>
    </citation>
    <scope>NUCLEOTIDE SEQUENCE [LARGE SCALE GENOMIC DNA]</scope>
    <source>
        <strain evidence="3">DSM 24997</strain>
    </source>
</reference>
<accession>A0A0D5NMF2</accession>
<name>A0A0D5NMF2_9BACL</name>
<sequence length="110" mass="12400">MGEEKPDEELMGKRKPSPRLSTASLDADIFIIAGIGVIIHTPGKVLPLSQFCPSYALQNGKISAIPSLHETSQNRSIFGQKMFLNSLLKACYIERIDQFVIAYKMWHHER</sequence>
<evidence type="ECO:0000313" key="3">
    <source>
        <dbReference type="Proteomes" id="UP000032633"/>
    </source>
</evidence>
<keyword evidence="3" id="KW-1185">Reference proteome</keyword>
<protein>
    <submittedName>
        <fullName evidence="2">Uncharacterized protein</fullName>
    </submittedName>
</protein>
<dbReference type="AlphaFoldDB" id="A0A0D5NMF2"/>
<dbReference type="EMBL" id="CP011058">
    <property type="protein sequence ID" value="AJY76509.1"/>
    <property type="molecule type" value="Genomic_DNA"/>
</dbReference>
<gene>
    <name evidence="2" type="ORF">VN24_20495</name>
</gene>
<evidence type="ECO:0000313" key="2">
    <source>
        <dbReference type="EMBL" id="AJY76509.1"/>
    </source>
</evidence>
<proteinExistence type="predicted"/>
<dbReference type="Proteomes" id="UP000032633">
    <property type="component" value="Chromosome"/>
</dbReference>
<dbReference type="PATRIC" id="fig|1126833.4.peg.4509"/>
<dbReference type="HOGENOM" id="CLU_2168443_0_0_9"/>
<reference evidence="2 3" key="1">
    <citation type="journal article" date="2015" name="J. Biotechnol.">
        <title>Complete genome sequence of Paenibacillus beijingensis 7188(T) (=DSM 24997(T)), a novel rhizobacterium from jujube garden soil.</title>
        <authorList>
            <person name="Kwak Y."/>
            <person name="Shin J.H."/>
        </authorList>
    </citation>
    <scope>NUCLEOTIDE SEQUENCE [LARGE SCALE GENOMIC DNA]</scope>
    <source>
        <strain evidence="2 3">DSM 24997</strain>
    </source>
</reference>
<feature type="region of interest" description="Disordered" evidence="1">
    <location>
        <begin position="1"/>
        <end position="20"/>
    </location>
</feature>
<organism evidence="2 3">
    <name type="scientific">Paenibacillus beijingensis</name>
    <dbReference type="NCBI Taxonomy" id="1126833"/>
    <lineage>
        <taxon>Bacteria</taxon>
        <taxon>Bacillati</taxon>
        <taxon>Bacillota</taxon>
        <taxon>Bacilli</taxon>
        <taxon>Bacillales</taxon>
        <taxon>Paenibacillaceae</taxon>
        <taxon>Paenibacillus</taxon>
    </lineage>
</organism>
<dbReference type="STRING" id="1126833.VN24_20495"/>
<evidence type="ECO:0000256" key="1">
    <source>
        <dbReference type="SAM" id="MobiDB-lite"/>
    </source>
</evidence>
<dbReference type="KEGG" id="pbj:VN24_20495"/>